<name>A0AAU9XXV2_9CNID</name>
<dbReference type="GO" id="GO:0005886">
    <property type="term" value="C:plasma membrane"/>
    <property type="evidence" value="ECO:0007669"/>
    <property type="project" value="UniProtKB-SubCell"/>
</dbReference>
<comment type="caution">
    <text evidence="12">The sequence shown here is derived from an EMBL/GenBank/DDBJ whole genome shotgun (WGS) entry which is preliminary data.</text>
</comment>
<evidence type="ECO:0000256" key="8">
    <source>
        <dbReference type="ARBA" id="ARBA00023180"/>
    </source>
</evidence>
<dbReference type="Proteomes" id="UP001159428">
    <property type="component" value="Unassembled WGS sequence"/>
</dbReference>
<feature type="transmembrane region" description="Helical" evidence="10">
    <location>
        <begin position="116"/>
        <end position="142"/>
    </location>
</feature>
<evidence type="ECO:0000256" key="5">
    <source>
        <dbReference type="ARBA" id="ARBA00023040"/>
    </source>
</evidence>
<keyword evidence="7" id="KW-0675">Receptor</keyword>
<dbReference type="PROSITE" id="PS50262">
    <property type="entry name" value="G_PROTEIN_RECEP_F1_2"/>
    <property type="match status" value="1"/>
</dbReference>
<dbReference type="PRINTS" id="PR00237">
    <property type="entry name" value="GPCRRHODOPSN"/>
</dbReference>
<evidence type="ECO:0000256" key="10">
    <source>
        <dbReference type="SAM" id="Phobius"/>
    </source>
</evidence>
<accession>A0AAU9XXV2</accession>
<dbReference type="InterPro" id="IPR000276">
    <property type="entry name" value="GPCR_Rhodpsn"/>
</dbReference>
<keyword evidence="3 10" id="KW-0812">Transmembrane</keyword>
<keyword evidence="5" id="KW-0297">G-protein coupled receptor</keyword>
<evidence type="ECO:0000313" key="13">
    <source>
        <dbReference type="Proteomes" id="UP001159428"/>
    </source>
</evidence>
<evidence type="ECO:0000256" key="2">
    <source>
        <dbReference type="ARBA" id="ARBA00022475"/>
    </source>
</evidence>
<keyword evidence="4 10" id="KW-1133">Transmembrane helix</keyword>
<feature type="transmembrane region" description="Helical" evidence="10">
    <location>
        <begin position="37"/>
        <end position="58"/>
    </location>
</feature>
<reference evidence="12 13" key="1">
    <citation type="submission" date="2022-05" db="EMBL/GenBank/DDBJ databases">
        <authorList>
            <consortium name="Genoscope - CEA"/>
            <person name="William W."/>
        </authorList>
    </citation>
    <scope>NUCLEOTIDE SEQUENCE [LARGE SCALE GENOMIC DNA]</scope>
</reference>
<feature type="transmembrane region" description="Helical" evidence="10">
    <location>
        <begin position="233"/>
        <end position="256"/>
    </location>
</feature>
<organism evidence="12 13">
    <name type="scientific">Pocillopora meandrina</name>
    <dbReference type="NCBI Taxonomy" id="46732"/>
    <lineage>
        <taxon>Eukaryota</taxon>
        <taxon>Metazoa</taxon>
        <taxon>Cnidaria</taxon>
        <taxon>Anthozoa</taxon>
        <taxon>Hexacorallia</taxon>
        <taxon>Scleractinia</taxon>
        <taxon>Astrocoeniina</taxon>
        <taxon>Pocilloporidae</taxon>
        <taxon>Pocillopora</taxon>
    </lineage>
</organism>
<dbReference type="GO" id="GO:0004930">
    <property type="term" value="F:G protein-coupled receptor activity"/>
    <property type="evidence" value="ECO:0007669"/>
    <property type="project" value="UniProtKB-KW"/>
</dbReference>
<evidence type="ECO:0000256" key="3">
    <source>
        <dbReference type="ARBA" id="ARBA00022692"/>
    </source>
</evidence>
<feature type="transmembrane region" description="Helical" evidence="10">
    <location>
        <begin position="276"/>
        <end position="294"/>
    </location>
</feature>
<proteinExistence type="predicted"/>
<keyword evidence="8" id="KW-0325">Glycoprotein</keyword>
<dbReference type="PANTHER" id="PTHR24246:SF27">
    <property type="entry name" value="ADENOSINE RECEPTOR, ISOFORM A"/>
    <property type="match status" value="1"/>
</dbReference>
<dbReference type="InterPro" id="IPR017452">
    <property type="entry name" value="GPCR_Rhodpsn_7TM"/>
</dbReference>
<protein>
    <recommendedName>
        <fullName evidence="11">G-protein coupled receptors family 1 profile domain-containing protein</fullName>
    </recommendedName>
</protein>
<keyword evidence="13" id="KW-1185">Reference proteome</keyword>
<comment type="subcellular location">
    <subcellularLocation>
        <location evidence="1">Cell membrane</location>
        <topology evidence="1">Multi-pass membrane protein</topology>
    </subcellularLocation>
</comment>
<keyword evidence="2" id="KW-1003">Cell membrane</keyword>
<evidence type="ECO:0000256" key="7">
    <source>
        <dbReference type="ARBA" id="ARBA00023170"/>
    </source>
</evidence>
<dbReference type="CDD" id="cd00637">
    <property type="entry name" value="7tm_classA_rhodopsin-like"/>
    <property type="match status" value="1"/>
</dbReference>
<dbReference type="Pfam" id="PF00001">
    <property type="entry name" value="7tm_1"/>
    <property type="match status" value="1"/>
</dbReference>
<evidence type="ECO:0000256" key="1">
    <source>
        <dbReference type="ARBA" id="ARBA00004651"/>
    </source>
</evidence>
<feature type="transmembrane region" description="Helical" evidence="10">
    <location>
        <begin position="177"/>
        <end position="197"/>
    </location>
</feature>
<evidence type="ECO:0000256" key="9">
    <source>
        <dbReference type="ARBA" id="ARBA00023224"/>
    </source>
</evidence>
<feature type="domain" description="G-protein coupled receptors family 1 profile" evidence="11">
    <location>
        <begin position="50"/>
        <end position="292"/>
    </location>
</feature>
<evidence type="ECO:0000256" key="6">
    <source>
        <dbReference type="ARBA" id="ARBA00023136"/>
    </source>
</evidence>
<dbReference type="EMBL" id="CALNXJ010000078">
    <property type="protein sequence ID" value="CAH3161195.1"/>
    <property type="molecule type" value="Genomic_DNA"/>
</dbReference>
<evidence type="ECO:0000259" key="11">
    <source>
        <dbReference type="PROSITE" id="PS50262"/>
    </source>
</evidence>
<feature type="transmembrane region" description="Helical" evidence="10">
    <location>
        <begin position="70"/>
        <end position="96"/>
    </location>
</feature>
<dbReference type="Gene3D" id="1.20.1070.10">
    <property type="entry name" value="Rhodopsin 7-helix transmembrane proteins"/>
    <property type="match status" value="1"/>
</dbReference>
<gene>
    <name evidence="12" type="ORF">PMEA_00032761</name>
</gene>
<feature type="transmembrane region" description="Helical" evidence="10">
    <location>
        <begin position="154"/>
        <end position="171"/>
    </location>
</feature>
<dbReference type="PANTHER" id="PTHR24246">
    <property type="entry name" value="OLFACTORY RECEPTOR AND ADENOSINE RECEPTOR"/>
    <property type="match status" value="1"/>
</dbReference>
<keyword evidence="6 10" id="KW-0472">Membrane</keyword>
<dbReference type="AlphaFoldDB" id="A0AAU9XXV2"/>
<sequence length="316" mass="35430">MARNNLTGGGVRMETYEGLLCSPSLAGGLQQQSICLAFVNVILSLTAILGNFLILIALRKESSLHPPSKLLYRCLAITDLLVGLVSQPLHAIYWISIANEHWNLCRYTRDAAYITSYTLCGVSLGTITAITVDRLLALLLGLRYKTNVTLKRTSIILAAVWVLSGVAALCYISDYHITLWCGYICIPSYLVISIASFTKIFRTLIRHQAQVQVHVQLQSSQQNSLNISRYRKAVYSVLWMQLALAVCYVPYTIVVIVFEEPNKGTFSSHLRVTRGIVATLVYFNSTLNPFLYCWKINEVRQAVKLTIRQLVCCPWS</sequence>
<dbReference type="SUPFAM" id="SSF81321">
    <property type="entry name" value="Family A G protein-coupled receptor-like"/>
    <property type="match status" value="1"/>
</dbReference>
<evidence type="ECO:0000313" key="12">
    <source>
        <dbReference type="EMBL" id="CAH3161195.1"/>
    </source>
</evidence>
<evidence type="ECO:0000256" key="4">
    <source>
        <dbReference type="ARBA" id="ARBA00022989"/>
    </source>
</evidence>
<keyword evidence="9" id="KW-0807">Transducer</keyword>